<evidence type="ECO:0000313" key="2">
    <source>
        <dbReference type="Proteomes" id="UP001629113"/>
    </source>
</evidence>
<dbReference type="Pfam" id="PF05147">
    <property type="entry name" value="LANC_like"/>
    <property type="match status" value="1"/>
</dbReference>
<dbReference type="PANTHER" id="PTHR12736">
    <property type="entry name" value="LANC-LIKE PROTEIN"/>
    <property type="match status" value="1"/>
</dbReference>
<comment type="caution">
    <text evidence="1">The sequence shown here is derived from an EMBL/GenBank/DDBJ whole genome shotgun (WGS) entry which is preliminary data.</text>
</comment>
<evidence type="ECO:0000313" key="1">
    <source>
        <dbReference type="EMBL" id="KAL3424518.1"/>
    </source>
</evidence>
<keyword evidence="2" id="KW-1185">Reference proteome</keyword>
<dbReference type="SUPFAM" id="SSF158745">
    <property type="entry name" value="LanC-like"/>
    <property type="match status" value="1"/>
</dbReference>
<proteinExistence type="predicted"/>
<dbReference type="PRINTS" id="PR01950">
    <property type="entry name" value="LANCSUPER"/>
</dbReference>
<keyword evidence="1" id="KW-0675">Receptor</keyword>
<dbReference type="Gene3D" id="1.50.10.10">
    <property type="match status" value="1"/>
</dbReference>
<organism evidence="1 2">
    <name type="scientific">Phlyctema vagabunda</name>
    <dbReference type="NCBI Taxonomy" id="108571"/>
    <lineage>
        <taxon>Eukaryota</taxon>
        <taxon>Fungi</taxon>
        <taxon>Dikarya</taxon>
        <taxon>Ascomycota</taxon>
        <taxon>Pezizomycotina</taxon>
        <taxon>Leotiomycetes</taxon>
        <taxon>Helotiales</taxon>
        <taxon>Dermateaceae</taxon>
        <taxon>Phlyctema</taxon>
    </lineage>
</organism>
<accession>A0ABR4PMF6</accession>
<gene>
    <name evidence="1" type="ORF">PVAG01_03799</name>
</gene>
<dbReference type="EMBL" id="JBFCZG010000003">
    <property type="protein sequence ID" value="KAL3424518.1"/>
    <property type="molecule type" value="Genomic_DNA"/>
</dbReference>
<dbReference type="InterPro" id="IPR012341">
    <property type="entry name" value="6hp_glycosidase-like_sf"/>
</dbReference>
<dbReference type="SMART" id="SM01260">
    <property type="entry name" value="LANC_like"/>
    <property type="match status" value="1"/>
</dbReference>
<reference evidence="1 2" key="1">
    <citation type="submission" date="2024-06" db="EMBL/GenBank/DDBJ databases">
        <title>Complete genome of Phlyctema vagabunda strain 19-DSS-EL-015.</title>
        <authorList>
            <person name="Fiorenzani C."/>
        </authorList>
    </citation>
    <scope>NUCLEOTIDE SEQUENCE [LARGE SCALE GENOMIC DNA]</scope>
    <source>
        <strain evidence="1 2">19-DSS-EL-015</strain>
    </source>
</reference>
<dbReference type="Proteomes" id="UP001629113">
    <property type="component" value="Unassembled WGS sequence"/>
</dbReference>
<dbReference type="InterPro" id="IPR007822">
    <property type="entry name" value="LANC-like"/>
</dbReference>
<dbReference type="CDD" id="cd04794">
    <property type="entry name" value="euk_LANCL"/>
    <property type="match status" value="1"/>
</dbReference>
<dbReference type="PANTHER" id="PTHR12736:SF7">
    <property type="entry name" value="LANC-LIKE PROTEIN 3"/>
    <property type="match status" value="1"/>
</dbReference>
<protein>
    <submittedName>
        <fullName evidence="1">Abscisic acid ABA receptor</fullName>
    </submittedName>
</protein>
<name>A0ABR4PMF6_9HELO</name>
<sequence>MAAPLKYLPNPAITEALSGLPDAREQLIKSLTTIVVGSPPKKPWTDAFKSDPQGLWTGPTSIAYVFFGLSETHPDLVIEGKVPIDWCYAYLDCGSDTHPVAGNGIGVKNEYMAFNTVRAIATKDLAYVENLKAAAAAANLEAPAVENEYLSGRAGTLALLRIVRHWIPAASEGLNQVMEPLIKHCLEHQPWTFRDVAYIGAAHGSIGIITQIVLCNPSYAPALETPLIEHLDAQREDGNWFVRAALPDPTNLMQFCHGAPGFVLSLIKLRPYFPKLHARIDKAIKAARERIWEQGILKKEPNLCHGVTGNALALESPQREHFMSYGTAERIQAGIEDGTYIKTDDTYGLQWGEAGRAWAWMAFDTNDVEGKGWPAYTDI</sequence>